<feature type="region of interest" description="Disordered" evidence="8">
    <location>
        <begin position="172"/>
        <end position="197"/>
    </location>
</feature>
<keyword evidence="7" id="KW-0175">Coiled coil</keyword>
<dbReference type="Proteomes" id="UP000504633">
    <property type="component" value="Unplaced"/>
</dbReference>
<reference evidence="11" key="1">
    <citation type="submission" date="2025-08" db="UniProtKB">
        <authorList>
            <consortium name="RefSeq"/>
        </authorList>
    </citation>
    <scope>IDENTIFICATION</scope>
    <source>
        <strain evidence="11">15085-1641.00</strain>
        <tissue evidence="11">Whole body</tissue>
    </source>
</reference>
<evidence type="ECO:0000256" key="5">
    <source>
        <dbReference type="ARBA" id="ARBA00023163"/>
    </source>
</evidence>
<evidence type="ECO:0000256" key="8">
    <source>
        <dbReference type="SAM" id="MobiDB-lite"/>
    </source>
</evidence>
<gene>
    <name evidence="11" type="primary">LOC111592525</name>
</gene>
<keyword evidence="3" id="KW-0805">Transcription regulation</keyword>
<dbReference type="OrthoDB" id="7871799at2759"/>
<proteinExistence type="predicted"/>
<evidence type="ECO:0000259" key="9">
    <source>
        <dbReference type="Pfam" id="PF13873"/>
    </source>
</evidence>
<evidence type="ECO:0000256" key="4">
    <source>
        <dbReference type="ARBA" id="ARBA00023125"/>
    </source>
</evidence>
<evidence type="ECO:0000256" key="6">
    <source>
        <dbReference type="ARBA" id="ARBA00025466"/>
    </source>
</evidence>
<keyword evidence="5" id="KW-0804">Transcription</keyword>
<feature type="coiled-coil region" evidence="7">
    <location>
        <begin position="291"/>
        <end position="318"/>
    </location>
</feature>
<dbReference type="RefSeq" id="XP_023160548.2">
    <property type="nucleotide sequence ID" value="XM_023304780.2"/>
</dbReference>
<evidence type="ECO:0000256" key="2">
    <source>
        <dbReference type="ARBA" id="ARBA00016807"/>
    </source>
</evidence>
<dbReference type="InterPro" id="IPR028002">
    <property type="entry name" value="Myb_DNA-bind_5"/>
</dbReference>
<evidence type="ECO:0000256" key="7">
    <source>
        <dbReference type="SAM" id="Coils"/>
    </source>
</evidence>
<accession>A0A6J1LBA7</accession>
<name>A0A6J1LBA7_DROHY</name>
<comment type="subunit">
    <text evidence="1">Self-associates forming complexes of several hundred monomers.</text>
</comment>
<organism evidence="10 11">
    <name type="scientific">Drosophila hydei</name>
    <name type="common">Fruit fly</name>
    <dbReference type="NCBI Taxonomy" id="7224"/>
    <lineage>
        <taxon>Eukaryota</taxon>
        <taxon>Metazoa</taxon>
        <taxon>Ecdysozoa</taxon>
        <taxon>Arthropoda</taxon>
        <taxon>Hexapoda</taxon>
        <taxon>Insecta</taxon>
        <taxon>Pterygota</taxon>
        <taxon>Neoptera</taxon>
        <taxon>Endopterygota</taxon>
        <taxon>Diptera</taxon>
        <taxon>Brachycera</taxon>
        <taxon>Muscomorpha</taxon>
        <taxon>Ephydroidea</taxon>
        <taxon>Drosophilidae</taxon>
        <taxon>Drosophila</taxon>
    </lineage>
</organism>
<keyword evidence="10" id="KW-1185">Reference proteome</keyword>
<protein>
    <recommendedName>
        <fullName evidence="2">Regulatory protein zeste</fullName>
    </recommendedName>
</protein>
<sequence>MNSRRQRSRMPNFTIAEENVLKTLTVKYHKEIEEKTSNAHVWRSKNRAWENIAVEFYKAFTSNTQIRRSAVKLKSKYETMKKLNKQSNGLVKKELALSSLNQDCEVIEEKSDRVDQAKLIDHIKAEFQANEITSLNDLESVDVERTNSELHASSFEADQIVSEEDKNQIPLAKAKSDSCQTAVKSPKTDSRPPTEKDVKDMREFLQQYTNINQSDTPIFTAKSNISFRETGKVSLHCTEEDNVGLVKDLTNKILRKKLFKSSFKQTKELSLTQRSLAAQFNYYRNMDIRAQQKHLAELRNLEVQHKILEIELKIKQKEFEKN</sequence>
<evidence type="ECO:0000313" key="11">
    <source>
        <dbReference type="RefSeq" id="XP_023160548.2"/>
    </source>
</evidence>
<evidence type="ECO:0000313" key="10">
    <source>
        <dbReference type="Proteomes" id="UP000504633"/>
    </source>
</evidence>
<feature type="domain" description="Myb/SANT-like DNA-binding" evidence="9">
    <location>
        <begin position="9"/>
        <end position="86"/>
    </location>
</feature>
<dbReference type="GO" id="GO:0003677">
    <property type="term" value="F:DNA binding"/>
    <property type="evidence" value="ECO:0007669"/>
    <property type="project" value="UniProtKB-KW"/>
</dbReference>
<evidence type="ECO:0000256" key="3">
    <source>
        <dbReference type="ARBA" id="ARBA00023015"/>
    </source>
</evidence>
<dbReference type="GeneID" id="111592525"/>
<dbReference type="KEGG" id="dhe:111592525"/>
<feature type="compositionally biased region" description="Basic and acidic residues" evidence="8">
    <location>
        <begin position="186"/>
        <end position="197"/>
    </location>
</feature>
<dbReference type="Pfam" id="PF13873">
    <property type="entry name" value="Myb_DNA-bind_5"/>
    <property type="match status" value="1"/>
</dbReference>
<dbReference type="AlphaFoldDB" id="A0A6J1LBA7"/>
<evidence type="ECO:0000256" key="1">
    <source>
        <dbReference type="ARBA" id="ARBA00011764"/>
    </source>
</evidence>
<comment type="function">
    <text evidence="6">Involved in transvection phenomena (= synapsis-dependent gene expression), where the synaptic pairing of chromosomes carrying genes with which zeste interacts influences the expression of these genes. Zeste binds to DNA and stimulates transcription from a nearby promoter.</text>
</comment>
<keyword evidence="4" id="KW-0238">DNA-binding</keyword>